<accession>A0A4V3UYI8</accession>
<dbReference type="SMART" id="SM00450">
    <property type="entry name" value="RHOD"/>
    <property type="match status" value="1"/>
</dbReference>
<dbReference type="SUPFAM" id="SSF52821">
    <property type="entry name" value="Rhodanese/Cell cycle control phosphatase"/>
    <property type="match status" value="1"/>
</dbReference>
<dbReference type="PANTHER" id="PTHR43031:SF1">
    <property type="entry name" value="PYRIDINE NUCLEOTIDE-DISULPHIDE OXIDOREDUCTASE"/>
    <property type="match status" value="1"/>
</dbReference>
<dbReference type="CDD" id="cd00158">
    <property type="entry name" value="RHOD"/>
    <property type="match status" value="1"/>
</dbReference>
<sequence length="120" mass="13659">MQRLFFLLSVFFCLGLQAQVRNIPINEVPENLKKKAVLVDVRTPGEYAEGHLPEALNIDVNTDDFTERIAKIRKNKAVLLYCRSGRRSARAAAIMDSLGYRKVYNLEGGFLAWDEAQNQE</sequence>
<feature type="domain" description="Rhodanese" evidence="2">
    <location>
        <begin position="32"/>
        <end position="115"/>
    </location>
</feature>
<dbReference type="Gene3D" id="3.40.250.10">
    <property type="entry name" value="Rhodanese-like domain"/>
    <property type="match status" value="1"/>
</dbReference>
<dbReference type="Proteomes" id="UP000305939">
    <property type="component" value="Unassembled WGS sequence"/>
</dbReference>
<dbReference type="PROSITE" id="PS50206">
    <property type="entry name" value="RHODANESE_3"/>
    <property type="match status" value="1"/>
</dbReference>
<comment type="caution">
    <text evidence="3">The sequence shown here is derived from an EMBL/GenBank/DDBJ whole genome shotgun (WGS) entry which is preliminary data.</text>
</comment>
<evidence type="ECO:0000313" key="4">
    <source>
        <dbReference type="Proteomes" id="UP000305939"/>
    </source>
</evidence>
<proteinExistence type="predicted"/>
<dbReference type="PANTHER" id="PTHR43031">
    <property type="entry name" value="FAD-DEPENDENT OXIDOREDUCTASE"/>
    <property type="match status" value="1"/>
</dbReference>
<name>A0A4V3UYI8_9FLAO</name>
<keyword evidence="1" id="KW-0732">Signal</keyword>
<evidence type="ECO:0000313" key="3">
    <source>
        <dbReference type="EMBL" id="THD69898.1"/>
    </source>
</evidence>
<feature type="chain" id="PRO_5020865248" evidence="1">
    <location>
        <begin position="19"/>
        <end position="120"/>
    </location>
</feature>
<protein>
    <submittedName>
        <fullName evidence="3">Rhodanese-like domain-containing protein</fullName>
    </submittedName>
</protein>
<dbReference type="OrthoDB" id="9808735at2"/>
<keyword evidence="4" id="KW-1185">Reference proteome</keyword>
<evidence type="ECO:0000256" key="1">
    <source>
        <dbReference type="SAM" id="SignalP"/>
    </source>
</evidence>
<organism evidence="3 4">
    <name type="scientific">Robertkochia marina</name>
    <dbReference type="NCBI Taxonomy" id="1227945"/>
    <lineage>
        <taxon>Bacteria</taxon>
        <taxon>Pseudomonadati</taxon>
        <taxon>Bacteroidota</taxon>
        <taxon>Flavobacteriia</taxon>
        <taxon>Flavobacteriales</taxon>
        <taxon>Flavobacteriaceae</taxon>
        <taxon>Robertkochia</taxon>
    </lineage>
</organism>
<dbReference type="InterPro" id="IPR001763">
    <property type="entry name" value="Rhodanese-like_dom"/>
</dbReference>
<reference evidence="3 4" key="1">
    <citation type="submission" date="2019-04" db="EMBL/GenBank/DDBJ databases">
        <title>Draft genome sequence of Robertkochia marina CC-AMO-30D.</title>
        <authorList>
            <person name="Hameed A."/>
            <person name="Lin S.-Y."/>
            <person name="Shahina M."/>
            <person name="Lai W.-A."/>
            <person name="Young C.-C."/>
        </authorList>
    </citation>
    <scope>NUCLEOTIDE SEQUENCE [LARGE SCALE GENOMIC DNA]</scope>
    <source>
        <strain evidence="3 4">CC-AMO-30D</strain>
    </source>
</reference>
<dbReference type="EMBL" id="SSMC01000001">
    <property type="protein sequence ID" value="THD69898.1"/>
    <property type="molecule type" value="Genomic_DNA"/>
</dbReference>
<evidence type="ECO:0000259" key="2">
    <source>
        <dbReference type="PROSITE" id="PS50206"/>
    </source>
</evidence>
<dbReference type="Pfam" id="PF00581">
    <property type="entry name" value="Rhodanese"/>
    <property type="match status" value="1"/>
</dbReference>
<dbReference type="AlphaFoldDB" id="A0A4V3UYI8"/>
<feature type="signal peptide" evidence="1">
    <location>
        <begin position="1"/>
        <end position="18"/>
    </location>
</feature>
<gene>
    <name evidence="3" type="ORF">E7Z59_06115</name>
</gene>
<dbReference type="InterPro" id="IPR036873">
    <property type="entry name" value="Rhodanese-like_dom_sf"/>
</dbReference>
<dbReference type="InterPro" id="IPR050229">
    <property type="entry name" value="GlpE_sulfurtransferase"/>
</dbReference>
<dbReference type="RefSeq" id="WP_136335389.1">
    <property type="nucleotide sequence ID" value="NZ_QXMP01000002.1"/>
</dbReference>